<evidence type="ECO:0000313" key="1">
    <source>
        <dbReference type="EMBL" id="ACZ61916.1"/>
    </source>
</evidence>
<reference evidence="1 2" key="1">
    <citation type="journal article" date="2009" name="PLoS Genet.">
        <title>Localized plasticity in the streamlined genomes of vinyl chloride respiring Dehalococcoides.</title>
        <authorList>
            <person name="McMurdie P.J."/>
            <person name="Behrens S.F."/>
            <person name="Muller J.A."/>
            <person name="Goke J."/>
            <person name="Ritalahti K.M."/>
            <person name="Wagner R."/>
            <person name="Goltsman E."/>
            <person name="Lapidus A."/>
            <person name="Holmes S."/>
            <person name="Loffler F.E."/>
            <person name="Spormann A.M."/>
        </authorList>
    </citation>
    <scope>NUCLEOTIDE SEQUENCE [LARGE SCALE GENOMIC DNA]</scope>
    <source>
        <strain evidence="1 2">VS</strain>
    </source>
</reference>
<dbReference type="InterPro" id="IPR038389">
    <property type="entry name" value="PSMG2_sf"/>
</dbReference>
<dbReference type="SUPFAM" id="SSF159659">
    <property type="entry name" value="Cgl1923-like"/>
    <property type="match status" value="1"/>
</dbReference>
<name>D2BHW6_DEHMV</name>
<protein>
    <recommendedName>
        <fullName evidence="3">PAC2 family protein</fullName>
    </recommendedName>
</protein>
<dbReference type="Proteomes" id="UP000002506">
    <property type="component" value="Chromosome"/>
</dbReference>
<accession>D2BHW6</accession>
<dbReference type="Pfam" id="PF09754">
    <property type="entry name" value="PAC2"/>
    <property type="match status" value="1"/>
</dbReference>
<sequence length="278" mass="31396">MNFSRKTITRMNMEVKKLQAKCLIIAWQGEFGLLSERVLAEMEKQDTASVVFELEIEKYFSLSGIAVREDLANFPAGTLKYLSGRQLLIFKGSIPEFNQYDYISKLIKAAADYQANEIICLGSVGAMISHTVPHRLMAVVNSDIHKYSLENTGVECNMNFDTPPNQKVDINSFVIWQAGKCGINAMSLWQVLPFYLQTSGDAAAELLLLEFLRDRFELEIDLDEISQRAQYQSDQIQNLRQTNAQVENGLSMLEGGLSLDSVVRNQLSDQISRLFDNC</sequence>
<dbReference type="Gene3D" id="3.40.50.10900">
    <property type="entry name" value="PAC-like subunit"/>
    <property type="match status" value="1"/>
</dbReference>
<organism evidence="1 2">
    <name type="scientific">Dehalococcoides mccartyi (strain VS)</name>
    <dbReference type="NCBI Taxonomy" id="311424"/>
    <lineage>
        <taxon>Bacteria</taxon>
        <taxon>Bacillati</taxon>
        <taxon>Chloroflexota</taxon>
        <taxon>Dehalococcoidia</taxon>
        <taxon>Dehalococcoidales</taxon>
        <taxon>Dehalococcoidaceae</taxon>
        <taxon>Dehalococcoides</taxon>
    </lineage>
</organism>
<proteinExistence type="predicted"/>
<dbReference type="EMBL" id="CP001827">
    <property type="protein sequence ID" value="ACZ61916.1"/>
    <property type="molecule type" value="Genomic_DNA"/>
</dbReference>
<dbReference type="AlphaFoldDB" id="D2BHW6"/>
<evidence type="ECO:0000313" key="2">
    <source>
        <dbReference type="Proteomes" id="UP000002506"/>
    </source>
</evidence>
<evidence type="ECO:0008006" key="3">
    <source>
        <dbReference type="Google" id="ProtNLM"/>
    </source>
</evidence>
<dbReference type="KEGG" id="dev:DhcVS_786"/>
<dbReference type="HOGENOM" id="CLU_1037161_0_0_0"/>
<dbReference type="eggNOG" id="COG1938">
    <property type="taxonomic scope" value="Bacteria"/>
</dbReference>
<dbReference type="InterPro" id="IPR019151">
    <property type="entry name" value="Proteasome_assmbl_chaperone_2"/>
</dbReference>
<gene>
    <name evidence="1" type="ordered locus">DhcVS_786</name>
</gene>